<dbReference type="PANTHER" id="PTHR46890">
    <property type="entry name" value="NON-LTR RETROLELEMENT REVERSE TRANSCRIPTASE-LIKE PROTEIN-RELATED"/>
    <property type="match status" value="1"/>
</dbReference>
<evidence type="ECO:0000313" key="2">
    <source>
        <dbReference type="Proteomes" id="UP001358586"/>
    </source>
</evidence>
<dbReference type="PANTHER" id="PTHR46890:SF48">
    <property type="entry name" value="RNA-DIRECTED DNA POLYMERASE"/>
    <property type="match status" value="1"/>
</dbReference>
<comment type="caution">
    <text evidence="1">The sequence shown here is derived from an EMBL/GenBank/DDBJ whole genome shotgun (WGS) entry which is preliminary data.</text>
</comment>
<evidence type="ECO:0008006" key="3">
    <source>
        <dbReference type="Google" id="ProtNLM"/>
    </source>
</evidence>
<accession>A0ABR0PDC0</accession>
<proteinExistence type="predicted"/>
<protein>
    <recommendedName>
        <fullName evidence="3">Reverse transcriptase</fullName>
    </recommendedName>
</protein>
<keyword evidence="2" id="KW-1185">Reference proteome</keyword>
<gene>
    <name evidence="1" type="ORF">PVK06_024182</name>
</gene>
<evidence type="ECO:0000313" key="1">
    <source>
        <dbReference type="EMBL" id="KAK5819211.1"/>
    </source>
</evidence>
<dbReference type="EMBL" id="JARKNE010000007">
    <property type="protein sequence ID" value="KAK5819211.1"/>
    <property type="molecule type" value="Genomic_DNA"/>
</dbReference>
<reference evidence="1 2" key="1">
    <citation type="submission" date="2023-03" db="EMBL/GenBank/DDBJ databases">
        <title>WGS of Gossypium arboreum.</title>
        <authorList>
            <person name="Yu D."/>
        </authorList>
    </citation>
    <scope>NUCLEOTIDE SEQUENCE [LARGE SCALE GENOMIC DNA]</scope>
    <source>
        <tissue evidence="1">Leaf</tissue>
    </source>
</reference>
<dbReference type="InterPro" id="IPR052343">
    <property type="entry name" value="Retrotransposon-Effector_Assoc"/>
</dbReference>
<organism evidence="1 2">
    <name type="scientific">Gossypium arboreum</name>
    <name type="common">Tree cotton</name>
    <name type="synonym">Gossypium nanking</name>
    <dbReference type="NCBI Taxonomy" id="29729"/>
    <lineage>
        <taxon>Eukaryota</taxon>
        <taxon>Viridiplantae</taxon>
        <taxon>Streptophyta</taxon>
        <taxon>Embryophyta</taxon>
        <taxon>Tracheophyta</taxon>
        <taxon>Spermatophyta</taxon>
        <taxon>Magnoliopsida</taxon>
        <taxon>eudicotyledons</taxon>
        <taxon>Gunneridae</taxon>
        <taxon>Pentapetalae</taxon>
        <taxon>rosids</taxon>
        <taxon>malvids</taxon>
        <taxon>Malvales</taxon>
        <taxon>Malvaceae</taxon>
        <taxon>Malvoideae</taxon>
        <taxon>Gossypium</taxon>
    </lineage>
</organism>
<sequence length="410" mass="47155">METILGDRTIEHCNGKKRQRKKEGKSTKSGTTGALIEINERSAITSEWVDWVQKYCEEIERTKWGVGRWEEEKAIVATDYFKKLFTTLHMISNVKVLSRISTCIQEDMNAELVEEFRPEEVVEVVKCMAPLKASSMDGYPTLFYQKYWHIVGDEINKYWLDVLNKIKEDDAQVTFVLRRQITDNVLIAYEVSLVMGCVRTVEYSILFNRAQEEKFKPSRGLKQGDSLNPYLFLICAEGFSSLLKLAKAEGSIKCKKYLSLSTIVGRHKNEAFASFRDRFIKCIESCSVHQLSLEDLINMESTTWNLETLRKFFVEEQVNRILAILVAEVDLRDERVWRVEEIAGGELLSSLSYNGRVCEPYFSKCPAMRVGIDVSPSIQGQNWKIWASTGEIVVREIEMMSDYAAVVFNT</sequence>
<dbReference type="Proteomes" id="UP001358586">
    <property type="component" value="Chromosome 7"/>
</dbReference>
<name>A0ABR0PDC0_GOSAR</name>